<dbReference type="STRING" id="35525.A0A164WA52"/>
<dbReference type="PANTHER" id="PTHR13245">
    <property type="entry name" value="RRP15-LIKE PROTEIN"/>
    <property type="match status" value="1"/>
</dbReference>
<feature type="region of interest" description="Disordered" evidence="3">
    <location>
        <begin position="36"/>
        <end position="76"/>
    </location>
</feature>
<reference evidence="4 5" key="1">
    <citation type="submission" date="2016-03" db="EMBL/GenBank/DDBJ databases">
        <title>EvidentialGene: Evidence-directed Construction of Genes on Genomes.</title>
        <authorList>
            <person name="Gilbert D.G."/>
            <person name="Choi J.-H."/>
            <person name="Mockaitis K."/>
            <person name="Colbourne J."/>
            <person name="Pfrender M."/>
        </authorList>
    </citation>
    <scope>NUCLEOTIDE SEQUENCE [LARGE SCALE GENOMIC DNA]</scope>
    <source>
        <strain evidence="4 5">Xinb3</strain>
        <tissue evidence="4">Complete organism</tissue>
    </source>
</reference>
<gene>
    <name evidence="4" type="ORF">APZ42_021814</name>
</gene>
<dbReference type="OrthoDB" id="20949at2759"/>
<accession>A0A164WA52</accession>
<evidence type="ECO:0000313" key="4">
    <source>
        <dbReference type="EMBL" id="KZS13093.1"/>
    </source>
</evidence>
<feature type="compositionally biased region" description="Acidic residues" evidence="3">
    <location>
        <begin position="36"/>
        <end position="56"/>
    </location>
</feature>
<dbReference type="EMBL" id="LRGB01001274">
    <property type="protein sequence ID" value="KZS13093.1"/>
    <property type="molecule type" value="Genomic_DNA"/>
</dbReference>
<protein>
    <recommendedName>
        <fullName evidence="2">RRP15-like protein</fullName>
    </recommendedName>
</protein>
<feature type="compositionally biased region" description="Polar residues" evidence="3">
    <location>
        <begin position="59"/>
        <end position="76"/>
    </location>
</feature>
<dbReference type="AlphaFoldDB" id="A0A164WA52"/>
<comment type="similarity">
    <text evidence="1">Belongs to the RRP15 family.</text>
</comment>
<evidence type="ECO:0000256" key="2">
    <source>
        <dbReference type="ARBA" id="ARBA00017475"/>
    </source>
</evidence>
<dbReference type="Pfam" id="PF07890">
    <property type="entry name" value="Rrp15p"/>
    <property type="match status" value="1"/>
</dbReference>
<evidence type="ECO:0000256" key="3">
    <source>
        <dbReference type="SAM" id="MobiDB-lite"/>
    </source>
</evidence>
<dbReference type="GO" id="GO:0000470">
    <property type="term" value="P:maturation of LSU-rRNA"/>
    <property type="evidence" value="ECO:0007669"/>
    <property type="project" value="TreeGrafter"/>
</dbReference>
<dbReference type="GO" id="GO:0030687">
    <property type="term" value="C:preribosome, large subunit precursor"/>
    <property type="evidence" value="ECO:0007669"/>
    <property type="project" value="TreeGrafter"/>
</dbReference>
<dbReference type="PANTHER" id="PTHR13245:SF14">
    <property type="entry name" value="RRP15-LIKE PROTEIN"/>
    <property type="match status" value="1"/>
</dbReference>
<dbReference type="GO" id="GO:0000460">
    <property type="term" value="P:maturation of 5.8S rRNA"/>
    <property type="evidence" value="ECO:0007669"/>
    <property type="project" value="TreeGrafter"/>
</dbReference>
<name>A0A164WA52_9CRUS</name>
<organism evidence="4 5">
    <name type="scientific">Daphnia magna</name>
    <dbReference type="NCBI Taxonomy" id="35525"/>
    <lineage>
        <taxon>Eukaryota</taxon>
        <taxon>Metazoa</taxon>
        <taxon>Ecdysozoa</taxon>
        <taxon>Arthropoda</taxon>
        <taxon>Crustacea</taxon>
        <taxon>Branchiopoda</taxon>
        <taxon>Diplostraca</taxon>
        <taxon>Cladocera</taxon>
        <taxon>Anomopoda</taxon>
        <taxon>Daphniidae</taxon>
        <taxon>Daphnia</taxon>
    </lineage>
</organism>
<keyword evidence="5" id="KW-1185">Reference proteome</keyword>
<dbReference type="InterPro" id="IPR012459">
    <property type="entry name" value="Rrp15"/>
</dbReference>
<comment type="caution">
    <text evidence="4">The sequence shown here is derived from an EMBL/GenBank/DDBJ whole genome shotgun (WGS) entry which is preliminary data.</text>
</comment>
<evidence type="ECO:0000313" key="5">
    <source>
        <dbReference type="Proteomes" id="UP000076858"/>
    </source>
</evidence>
<dbReference type="Proteomes" id="UP000076858">
    <property type="component" value="Unassembled WGS sequence"/>
</dbReference>
<proteinExistence type="inferred from homology"/>
<evidence type="ECO:0000256" key="1">
    <source>
        <dbReference type="ARBA" id="ARBA00007462"/>
    </source>
</evidence>
<sequence length="296" mass="33922">MPKLVCYFKKTGIATHVEKHKVQNMESIDCDDLLDSDEEYDDLESGQEASASDDGDSYTKGSNSDSDSSEKAVTSQDGKNVVYGNFGWADAMSKVLKSSKPKTKKTVILSKAKKDADIMKIISAQQEKSLSFEVEETKKENITKNEDPDVVRRNAHLEKMLRRQRRKEWDLVGRVMPSITEDRERERILSKIATRGVVQLFNSVKIQQKTIQDKLREAGPLERKREKALKSLNKEDFFELLKGGKRVKAEVKAERPTNVKQEEATWSVLRDDFMPEVSMRDWDKQESSGSEDSWRH</sequence>